<accession>A0A7S3US12</accession>
<dbReference type="AlphaFoldDB" id="A0A7S3US12"/>
<organism evidence="2">
    <name type="scientific">Heterosigma akashiwo</name>
    <name type="common">Chromophytic alga</name>
    <name type="synonym">Heterosigma carterae</name>
    <dbReference type="NCBI Taxonomy" id="2829"/>
    <lineage>
        <taxon>Eukaryota</taxon>
        <taxon>Sar</taxon>
        <taxon>Stramenopiles</taxon>
        <taxon>Ochrophyta</taxon>
        <taxon>Raphidophyceae</taxon>
        <taxon>Chattonellales</taxon>
        <taxon>Chattonellaceae</taxon>
        <taxon>Heterosigma</taxon>
    </lineage>
</organism>
<keyword evidence="1" id="KW-0732">Signal</keyword>
<protein>
    <submittedName>
        <fullName evidence="2">Uncharacterized protein</fullName>
    </submittedName>
</protein>
<reference evidence="2" key="1">
    <citation type="submission" date="2021-01" db="EMBL/GenBank/DDBJ databases">
        <authorList>
            <person name="Corre E."/>
            <person name="Pelletier E."/>
            <person name="Niang G."/>
            <person name="Scheremetjew M."/>
            <person name="Finn R."/>
            <person name="Kale V."/>
            <person name="Holt S."/>
            <person name="Cochrane G."/>
            <person name="Meng A."/>
            <person name="Brown T."/>
            <person name="Cohen L."/>
        </authorList>
    </citation>
    <scope>NUCLEOTIDE SEQUENCE</scope>
    <source>
        <strain evidence="2">CCMP3107</strain>
    </source>
</reference>
<proteinExistence type="predicted"/>
<dbReference type="EMBL" id="HBIU01005613">
    <property type="protein sequence ID" value="CAE0623501.1"/>
    <property type="molecule type" value="Transcribed_RNA"/>
</dbReference>
<feature type="chain" id="PRO_5030638959" evidence="1">
    <location>
        <begin position="29"/>
        <end position="362"/>
    </location>
</feature>
<feature type="signal peptide" evidence="1">
    <location>
        <begin position="1"/>
        <end position="28"/>
    </location>
</feature>
<name>A0A7S3US12_HETAK</name>
<sequence length="362" mass="41069">MVSLTGWSSISNAIILWFVLFASKATLGERYKERKTLIIYHGPTSTQCTGTFDGDDMSSLDEETRIKYSGQNCHGNFQFFLNHGLPRSYDDSHSSIHVQIVLSKAVYNMYREEIASLKHIHPYIRFIIREKHCHLVKASRIALQSYASGLNGYDFYIHLSCGVMGPFQPIHELSHHWGHYFTNLLTNTTKLVGASFDCAGIPHVQTLGMVWATDAPGLDILLEESGVLVGCGNTFEKKNPLPFSEEKLKQHEIDMTKAILDAGYELAVLAPAQPFHHHTNSTEHQISRFCHSNMWSLHNSDEVGTHFSQLEVPLGMLFWDAEGATTKRKDLEMSIQYQDAFHMRERTTEHIHFKACAGNHLF</sequence>
<evidence type="ECO:0000313" key="2">
    <source>
        <dbReference type="EMBL" id="CAE0623501.1"/>
    </source>
</evidence>
<gene>
    <name evidence="2" type="ORF">HAKA00212_LOCUS2167</name>
</gene>
<evidence type="ECO:0000256" key="1">
    <source>
        <dbReference type="SAM" id="SignalP"/>
    </source>
</evidence>